<keyword evidence="6" id="KW-0472">Membrane</keyword>
<name>A0A5M8FT49_9GAMM</name>
<evidence type="ECO:0000256" key="3">
    <source>
        <dbReference type="ARBA" id="ARBA00022519"/>
    </source>
</evidence>
<sequence>MPADPPNTSPQGIPHPAVGADDGPVRSTPHHPGNPPPPRRRWASGLRLSAVAGLVIVAAIVIGSDRLVSLSAGDAVADAIDQVQPAPVALLLGTARGHQGGQNRFYHARIEAAARLFHSGKVRGILVSGDNSSPYYNEPITMQRDLVALNVPREFITLDYAGFRTLDSVIRARRVFGVDRVIIVSQRFHAERAIFLARRFGLDATGFAAADPETAGPNKVRAREMLARVMAVLDLAIGREPRFLGAPETVRLRDAPRPGGASRDSVAAGPAASWPTH</sequence>
<keyword evidence="5" id="KW-1133">Transmembrane helix</keyword>
<evidence type="ECO:0000256" key="4">
    <source>
        <dbReference type="ARBA" id="ARBA00022692"/>
    </source>
</evidence>
<keyword evidence="2" id="KW-1003">Cell membrane</keyword>
<keyword evidence="11" id="KW-1185">Reference proteome</keyword>
<comment type="caution">
    <text evidence="10">The sequence shown here is derived from an EMBL/GenBank/DDBJ whole genome shotgun (WGS) entry which is preliminary data.</text>
</comment>
<comment type="function">
    <text evidence="7">Participates in the barrier function of the cell envelope.</text>
</comment>
<dbReference type="EMBL" id="VWXX01000003">
    <property type="protein sequence ID" value="KAA6186974.1"/>
    <property type="molecule type" value="Genomic_DNA"/>
</dbReference>
<protein>
    <submittedName>
        <fullName evidence="10">SanA protein</fullName>
    </submittedName>
</protein>
<dbReference type="Pfam" id="PF02698">
    <property type="entry name" value="DUF218"/>
    <property type="match status" value="1"/>
</dbReference>
<dbReference type="PANTHER" id="PTHR30336:SF0">
    <property type="entry name" value="PROTEIN SANA"/>
    <property type="match status" value="1"/>
</dbReference>
<feature type="domain" description="DUF218" evidence="9">
    <location>
        <begin position="91"/>
        <end position="209"/>
    </location>
</feature>
<dbReference type="Proteomes" id="UP000322981">
    <property type="component" value="Unassembled WGS sequence"/>
</dbReference>
<feature type="region of interest" description="Disordered" evidence="8">
    <location>
        <begin position="254"/>
        <end position="277"/>
    </location>
</feature>
<dbReference type="RefSeq" id="WP_150090479.1">
    <property type="nucleotide sequence ID" value="NZ_JBFUOH010000127.1"/>
</dbReference>
<dbReference type="GO" id="GO:0005886">
    <property type="term" value="C:plasma membrane"/>
    <property type="evidence" value="ECO:0007669"/>
    <property type="project" value="UniProtKB-SubCell"/>
</dbReference>
<dbReference type="InterPro" id="IPR003848">
    <property type="entry name" value="DUF218"/>
</dbReference>
<keyword evidence="4" id="KW-0812">Transmembrane</keyword>
<evidence type="ECO:0000313" key="10">
    <source>
        <dbReference type="EMBL" id="KAA6186974.1"/>
    </source>
</evidence>
<evidence type="ECO:0000256" key="7">
    <source>
        <dbReference type="ARBA" id="ARBA00037355"/>
    </source>
</evidence>
<evidence type="ECO:0000256" key="6">
    <source>
        <dbReference type="ARBA" id="ARBA00023136"/>
    </source>
</evidence>
<reference evidence="10 11" key="1">
    <citation type="submission" date="2019-09" db="EMBL/GenBank/DDBJ databases">
        <title>Whole-genome sequence of the purple sulfur bacterium Thiohalocapsa marina DSM 19078.</title>
        <authorList>
            <person name="Kyndt J.A."/>
            <person name="Meyer T.E."/>
        </authorList>
    </citation>
    <scope>NUCLEOTIDE SEQUENCE [LARGE SCALE GENOMIC DNA]</scope>
    <source>
        <strain evidence="10 11">DSM 19078</strain>
    </source>
</reference>
<dbReference type="PANTHER" id="PTHR30336">
    <property type="entry name" value="INNER MEMBRANE PROTEIN, PROBABLE PERMEASE"/>
    <property type="match status" value="1"/>
</dbReference>
<evidence type="ECO:0000256" key="1">
    <source>
        <dbReference type="ARBA" id="ARBA00004377"/>
    </source>
</evidence>
<keyword evidence="3" id="KW-0997">Cell inner membrane</keyword>
<proteinExistence type="predicted"/>
<evidence type="ECO:0000256" key="2">
    <source>
        <dbReference type="ARBA" id="ARBA00022475"/>
    </source>
</evidence>
<dbReference type="OrthoDB" id="9782395at2"/>
<accession>A0A5M8FT49</accession>
<evidence type="ECO:0000256" key="5">
    <source>
        <dbReference type="ARBA" id="ARBA00022989"/>
    </source>
</evidence>
<evidence type="ECO:0000256" key="8">
    <source>
        <dbReference type="SAM" id="MobiDB-lite"/>
    </source>
</evidence>
<feature type="region of interest" description="Disordered" evidence="8">
    <location>
        <begin position="1"/>
        <end position="41"/>
    </location>
</feature>
<comment type="subcellular location">
    <subcellularLocation>
        <location evidence="1">Cell inner membrane</location>
        <topology evidence="1">Single-pass membrane protein</topology>
    </subcellularLocation>
</comment>
<dbReference type="CDD" id="cd06259">
    <property type="entry name" value="YdcF-like"/>
    <property type="match status" value="1"/>
</dbReference>
<dbReference type="AlphaFoldDB" id="A0A5M8FT49"/>
<organism evidence="10 11">
    <name type="scientific">Thiohalocapsa marina</name>
    <dbReference type="NCBI Taxonomy" id="424902"/>
    <lineage>
        <taxon>Bacteria</taxon>
        <taxon>Pseudomonadati</taxon>
        <taxon>Pseudomonadota</taxon>
        <taxon>Gammaproteobacteria</taxon>
        <taxon>Chromatiales</taxon>
        <taxon>Chromatiaceae</taxon>
        <taxon>Thiohalocapsa</taxon>
    </lineage>
</organism>
<evidence type="ECO:0000313" key="11">
    <source>
        <dbReference type="Proteomes" id="UP000322981"/>
    </source>
</evidence>
<gene>
    <name evidence="10" type="ORF">F2Q65_03545</name>
</gene>
<dbReference type="InterPro" id="IPR051599">
    <property type="entry name" value="Cell_Envelope_Assoc"/>
</dbReference>
<evidence type="ECO:0000259" key="9">
    <source>
        <dbReference type="Pfam" id="PF02698"/>
    </source>
</evidence>